<name>A0A9P6FY58_9FUNG</name>
<dbReference type="OrthoDB" id="2443471at2759"/>
<organism evidence="3 4">
    <name type="scientific">Lunasporangiospora selenospora</name>
    <dbReference type="NCBI Taxonomy" id="979761"/>
    <lineage>
        <taxon>Eukaryota</taxon>
        <taxon>Fungi</taxon>
        <taxon>Fungi incertae sedis</taxon>
        <taxon>Mucoromycota</taxon>
        <taxon>Mortierellomycotina</taxon>
        <taxon>Mortierellomycetes</taxon>
        <taxon>Mortierellales</taxon>
        <taxon>Mortierellaceae</taxon>
        <taxon>Lunasporangiospora</taxon>
    </lineage>
</organism>
<dbReference type="AlphaFoldDB" id="A0A9P6FY58"/>
<evidence type="ECO:0000259" key="2">
    <source>
        <dbReference type="PROSITE" id="PS51253"/>
    </source>
</evidence>
<dbReference type="Gene3D" id="1.10.10.60">
    <property type="entry name" value="Homeodomain-like"/>
    <property type="match status" value="2"/>
</dbReference>
<keyword evidence="4" id="KW-1185">Reference proteome</keyword>
<dbReference type="GO" id="GO:0003677">
    <property type="term" value="F:DNA binding"/>
    <property type="evidence" value="ECO:0007669"/>
    <property type="project" value="UniProtKB-KW"/>
</dbReference>
<evidence type="ECO:0000313" key="4">
    <source>
        <dbReference type="Proteomes" id="UP000780801"/>
    </source>
</evidence>
<dbReference type="InterPro" id="IPR009057">
    <property type="entry name" value="Homeodomain-like_sf"/>
</dbReference>
<dbReference type="PROSITE" id="PS51253">
    <property type="entry name" value="HTH_CENPB"/>
    <property type="match status" value="1"/>
</dbReference>
<keyword evidence="1" id="KW-0238">DNA-binding</keyword>
<protein>
    <recommendedName>
        <fullName evidence="2">HTH CENPB-type domain-containing protein</fullName>
    </recommendedName>
</protein>
<dbReference type="EMBL" id="JAABOA010000897">
    <property type="protein sequence ID" value="KAF9582861.1"/>
    <property type="molecule type" value="Genomic_DNA"/>
</dbReference>
<sequence>MTMQDPKGAGASTDEPHQLIEAVPENMSSRVLTRSLYKRKMEIIDYVEKNRMHSTWKEMGGSLNINRSTLQSIYHSRENIRRVVGQSSVIYPLFSTEVCRVTMSNFYHMEALLVRWVMDMREQQLAPPLEMVRWQAYVVHRMLSGVSEEPLPPHKFSPAWLRRFTKQNHLHEEPRNDETLLQDPSSDLLRLRHLLNEYAMDDIFFCDATSIFAGTVKREPVMLDRVLSMPPGQQRMAFGEWLLAFNNELERNALLLVSVAVWEQIKDKLPALALTKVQVEAVPAQLNAWLPMRTGIVRELKTHINAINFEWTKNPDSPIGNVYQAAMQEVQDSVIQQCFHQFMDVAQGSKPGDVSEELSSGQLRLMTALEKVHGNDGSNKGVYEYYLNQGSDIGPGVFLSAEIEAMLTSPDVEEFLDLGTRPGNEWWNNVVFSQ</sequence>
<comment type="caution">
    <text evidence="3">The sequence shown here is derived from an EMBL/GenBank/DDBJ whole genome shotgun (WGS) entry which is preliminary data.</text>
</comment>
<accession>A0A9P6FY58</accession>
<evidence type="ECO:0000313" key="3">
    <source>
        <dbReference type="EMBL" id="KAF9582861.1"/>
    </source>
</evidence>
<evidence type="ECO:0000256" key="1">
    <source>
        <dbReference type="ARBA" id="ARBA00023125"/>
    </source>
</evidence>
<feature type="domain" description="HTH CENPB-type" evidence="2">
    <location>
        <begin position="97"/>
        <end position="174"/>
    </location>
</feature>
<dbReference type="InterPro" id="IPR006600">
    <property type="entry name" value="HTH_CenpB_DNA-bd_dom"/>
</dbReference>
<dbReference type="SUPFAM" id="SSF46689">
    <property type="entry name" value="Homeodomain-like"/>
    <property type="match status" value="1"/>
</dbReference>
<dbReference type="Proteomes" id="UP000780801">
    <property type="component" value="Unassembled WGS sequence"/>
</dbReference>
<gene>
    <name evidence="3" type="ORF">BGW38_010649</name>
</gene>
<proteinExistence type="predicted"/>
<reference evidence="3" key="1">
    <citation type="journal article" date="2020" name="Fungal Divers.">
        <title>Resolving the Mortierellaceae phylogeny through synthesis of multi-gene phylogenetics and phylogenomics.</title>
        <authorList>
            <person name="Vandepol N."/>
            <person name="Liber J."/>
            <person name="Desiro A."/>
            <person name="Na H."/>
            <person name="Kennedy M."/>
            <person name="Barry K."/>
            <person name="Grigoriev I.V."/>
            <person name="Miller A.N."/>
            <person name="O'Donnell K."/>
            <person name="Stajich J.E."/>
            <person name="Bonito G."/>
        </authorList>
    </citation>
    <scope>NUCLEOTIDE SEQUENCE</scope>
    <source>
        <strain evidence="3">KOD1015</strain>
    </source>
</reference>